<name>A0A517SJH0_9PLAN</name>
<feature type="transmembrane region" description="Helical" evidence="1">
    <location>
        <begin position="335"/>
        <end position="354"/>
    </location>
</feature>
<dbReference type="Proteomes" id="UP000315700">
    <property type="component" value="Chromosome"/>
</dbReference>
<sequence precursor="true">MRAGALAVLCAVAMACLACPETVCAQTDPGELAINVGETLWGFDGKAVADTFTPLSILVQNTGPKSASGTFRLQRGLPLDVNREPPIEIPFEVPPFEERWIQAAPYIVDDYIPWQLSWGRRENQKLELPQARLGEAAAILLVNPNDRARSSGAVRRFRSNLFPATITVTDGLQTVFLNSVPDIQGARLQTFLEWLNRGGRVILLQGDDHQFPRFPSTLAALNNPEETFAVGSGQVRRMAVEVGDIDEAQLHRVTRPERPESLKDATAAFRDPMRTYNGRYPWSRDRAILERLESVSRFHRRWWLIYPLALLYLLAVFPGTFAVAHSRKGVKGFYLAYFATAVVFSWAFKTLGGVGGGDKNRIRSATIAQQIAPGVFDCSQWSSLAAVNGGWFTIGHEGSGRLYSPCEEFEMPHGQITSGTEARYEVDIPVASTRSAVSRFRTTAPAVGAQLRSLAFADRKLSTCAVEFEGLPAEPISAFACHREGLFKLQKNGDVWMSGRQLSMATAVFISNLDQLPNYSWNARGKQPAETLPTTEFFHSLERPLVGNAFRIRGHVEPWSATMPAGRLRVMALVENEGAFAPVAPGFEDVQGCVLYVIDLPVSEN</sequence>
<dbReference type="EMBL" id="CP036271">
    <property type="protein sequence ID" value="QDT56265.1"/>
    <property type="molecule type" value="Genomic_DNA"/>
</dbReference>
<dbReference type="PROSITE" id="PS51257">
    <property type="entry name" value="PROKAR_LIPOPROTEIN"/>
    <property type="match status" value="1"/>
</dbReference>
<keyword evidence="4" id="KW-1185">Reference proteome</keyword>
<dbReference type="InParanoid" id="A0A517SJH0"/>
<evidence type="ECO:0008006" key="5">
    <source>
        <dbReference type="Google" id="ProtNLM"/>
    </source>
</evidence>
<accession>A0A517SJH0</accession>
<evidence type="ECO:0000256" key="2">
    <source>
        <dbReference type="SAM" id="SignalP"/>
    </source>
</evidence>
<reference evidence="3 4" key="1">
    <citation type="submission" date="2019-02" db="EMBL/GenBank/DDBJ databases">
        <title>Deep-cultivation of Planctomycetes and their phenomic and genomic characterization uncovers novel biology.</title>
        <authorList>
            <person name="Wiegand S."/>
            <person name="Jogler M."/>
            <person name="Boedeker C."/>
            <person name="Pinto D."/>
            <person name="Vollmers J."/>
            <person name="Rivas-Marin E."/>
            <person name="Kohn T."/>
            <person name="Peeters S.H."/>
            <person name="Heuer A."/>
            <person name="Rast P."/>
            <person name="Oberbeckmann S."/>
            <person name="Bunk B."/>
            <person name="Jeske O."/>
            <person name="Meyerdierks A."/>
            <person name="Storesund J.E."/>
            <person name="Kallscheuer N."/>
            <person name="Luecker S."/>
            <person name="Lage O.M."/>
            <person name="Pohl T."/>
            <person name="Merkel B.J."/>
            <person name="Hornburger P."/>
            <person name="Mueller R.-W."/>
            <person name="Bruemmer F."/>
            <person name="Labrenz M."/>
            <person name="Spormann A.M."/>
            <person name="Op den Camp H."/>
            <person name="Overmann J."/>
            <person name="Amann R."/>
            <person name="Jetten M.S.M."/>
            <person name="Mascher T."/>
            <person name="Medema M.H."/>
            <person name="Devos D.P."/>
            <person name="Kaster A.-K."/>
            <person name="Ovreas L."/>
            <person name="Rohde M."/>
            <person name="Galperin M.Y."/>
            <person name="Jogler C."/>
        </authorList>
    </citation>
    <scope>NUCLEOTIDE SEQUENCE [LARGE SCALE GENOMIC DNA]</scope>
    <source>
        <strain evidence="3 4">Pan44</strain>
    </source>
</reference>
<keyword evidence="2" id="KW-0732">Signal</keyword>
<keyword evidence="1" id="KW-1133">Transmembrane helix</keyword>
<evidence type="ECO:0000313" key="4">
    <source>
        <dbReference type="Proteomes" id="UP000315700"/>
    </source>
</evidence>
<dbReference type="RefSeq" id="WP_145033468.1">
    <property type="nucleotide sequence ID" value="NZ_CP036271.1"/>
</dbReference>
<evidence type="ECO:0000256" key="1">
    <source>
        <dbReference type="SAM" id="Phobius"/>
    </source>
</evidence>
<dbReference type="AlphaFoldDB" id="A0A517SJH0"/>
<dbReference type="KEGG" id="ccos:Pan44_43170"/>
<gene>
    <name evidence="3" type="ORF">Pan44_43170</name>
</gene>
<proteinExistence type="predicted"/>
<keyword evidence="1" id="KW-0472">Membrane</keyword>
<organism evidence="3 4">
    <name type="scientific">Caulifigura coniformis</name>
    <dbReference type="NCBI Taxonomy" id="2527983"/>
    <lineage>
        <taxon>Bacteria</taxon>
        <taxon>Pseudomonadati</taxon>
        <taxon>Planctomycetota</taxon>
        <taxon>Planctomycetia</taxon>
        <taxon>Planctomycetales</taxon>
        <taxon>Planctomycetaceae</taxon>
        <taxon>Caulifigura</taxon>
    </lineage>
</organism>
<evidence type="ECO:0000313" key="3">
    <source>
        <dbReference type="EMBL" id="QDT56265.1"/>
    </source>
</evidence>
<feature type="transmembrane region" description="Helical" evidence="1">
    <location>
        <begin position="302"/>
        <end position="323"/>
    </location>
</feature>
<feature type="chain" id="PRO_5021867368" description="DUF4350 domain-containing protein" evidence="2">
    <location>
        <begin position="26"/>
        <end position="605"/>
    </location>
</feature>
<protein>
    <recommendedName>
        <fullName evidence="5">DUF4350 domain-containing protein</fullName>
    </recommendedName>
</protein>
<keyword evidence="1" id="KW-0812">Transmembrane</keyword>
<dbReference type="OrthoDB" id="214230at2"/>
<feature type="signal peptide" evidence="2">
    <location>
        <begin position="1"/>
        <end position="25"/>
    </location>
</feature>